<gene>
    <name evidence="1" type="ORF">MNBD_GAMMA23-2267</name>
</gene>
<organism evidence="1">
    <name type="scientific">hydrothermal vent metagenome</name>
    <dbReference type="NCBI Taxonomy" id="652676"/>
    <lineage>
        <taxon>unclassified sequences</taxon>
        <taxon>metagenomes</taxon>
        <taxon>ecological metagenomes</taxon>
    </lineage>
</organism>
<dbReference type="InterPro" id="IPR027417">
    <property type="entry name" value="P-loop_NTPase"/>
</dbReference>
<dbReference type="AlphaFoldDB" id="A0A3B1AZ00"/>
<sequence length="272" mass="30151">MLSCKLKIFNQVVYIESQNTFIHEVVLANYGSFEVKDAEPTSLGLHYELKQGKDESTYTIIRNKKKIIFCEDLGLFVYFLEKDITIELEKICSSLFFLHGAALEKKGEVLLLTGRSGAGKSTTTWGLLNNGFNYLSDELAPVNLESMHVIPYPHAVCLKKHPPLYPLPDNILKTNRTMHVSTALLPADSHLDAFPLTKIIIVEFSADNLEPVLTKLSQASACMNIYTNGLNQLAHENDGLTGASRIAESCECYSLAAAKLDDTCALISTLFE</sequence>
<proteinExistence type="predicted"/>
<evidence type="ECO:0008006" key="2">
    <source>
        <dbReference type="Google" id="ProtNLM"/>
    </source>
</evidence>
<reference evidence="1" key="1">
    <citation type="submission" date="2018-06" db="EMBL/GenBank/DDBJ databases">
        <authorList>
            <person name="Zhirakovskaya E."/>
        </authorList>
    </citation>
    <scope>NUCLEOTIDE SEQUENCE</scope>
</reference>
<dbReference type="Gene3D" id="3.40.50.300">
    <property type="entry name" value="P-loop containing nucleotide triphosphate hydrolases"/>
    <property type="match status" value="1"/>
</dbReference>
<dbReference type="SUPFAM" id="SSF53795">
    <property type="entry name" value="PEP carboxykinase-like"/>
    <property type="match status" value="1"/>
</dbReference>
<evidence type="ECO:0000313" key="1">
    <source>
        <dbReference type="EMBL" id="VAW98056.1"/>
    </source>
</evidence>
<protein>
    <recommendedName>
        <fullName evidence="2">HPr kinase/phosphorylase C-terminal domain-containing protein</fullName>
    </recommendedName>
</protein>
<dbReference type="EMBL" id="UOFT01000064">
    <property type="protein sequence ID" value="VAW98056.1"/>
    <property type="molecule type" value="Genomic_DNA"/>
</dbReference>
<accession>A0A3B1AZ00</accession>
<name>A0A3B1AZ00_9ZZZZ</name>